<proteinExistence type="predicted"/>
<dbReference type="RefSeq" id="WP_145434660.1">
    <property type="nucleotide sequence ID" value="NZ_CP036339.1"/>
</dbReference>
<gene>
    <name evidence="1" type="ORF">I41_41520</name>
</gene>
<accession>A0A517U2U9</accession>
<dbReference type="OrthoDB" id="9553292at2"/>
<organism evidence="1 2">
    <name type="scientific">Lacipirellula limnantheis</name>
    <dbReference type="NCBI Taxonomy" id="2528024"/>
    <lineage>
        <taxon>Bacteria</taxon>
        <taxon>Pseudomonadati</taxon>
        <taxon>Planctomycetota</taxon>
        <taxon>Planctomycetia</taxon>
        <taxon>Pirellulales</taxon>
        <taxon>Lacipirellulaceae</taxon>
        <taxon>Lacipirellula</taxon>
    </lineage>
</organism>
<dbReference type="EMBL" id="CP036339">
    <property type="protein sequence ID" value="QDT74948.1"/>
    <property type="molecule type" value="Genomic_DNA"/>
</dbReference>
<reference evidence="1 2" key="1">
    <citation type="submission" date="2019-02" db="EMBL/GenBank/DDBJ databases">
        <title>Deep-cultivation of Planctomycetes and their phenomic and genomic characterization uncovers novel biology.</title>
        <authorList>
            <person name="Wiegand S."/>
            <person name="Jogler M."/>
            <person name="Boedeker C."/>
            <person name="Pinto D."/>
            <person name="Vollmers J."/>
            <person name="Rivas-Marin E."/>
            <person name="Kohn T."/>
            <person name="Peeters S.H."/>
            <person name="Heuer A."/>
            <person name="Rast P."/>
            <person name="Oberbeckmann S."/>
            <person name="Bunk B."/>
            <person name="Jeske O."/>
            <person name="Meyerdierks A."/>
            <person name="Storesund J.E."/>
            <person name="Kallscheuer N."/>
            <person name="Luecker S."/>
            <person name="Lage O.M."/>
            <person name="Pohl T."/>
            <person name="Merkel B.J."/>
            <person name="Hornburger P."/>
            <person name="Mueller R.-W."/>
            <person name="Bruemmer F."/>
            <person name="Labrenz M."/>
            <person name="Spormann A.M."/>
            <person name="Op den Camp H."/>
            <person name="Overmann J."/>
            <person name="Amann R."/>
            <person name="Jetten M.S.M."/>
            <person name="Mascher T."/>
            <person name="Medema M.H."/>
            <person name="Devos D.P."/>
            <person name="Kaster A.-K."/>
            <person name="Ovreas L."/>
            <person name="Rohde M."/>
            <person name="Galperin M.Y."/>
            <person name="Jogler C."/>
        </authorList>
    </citation>
    <scope>NUCLEOTIDE SEQUENCE [LARGE SCALE GENOMIC DNA]</scope>
    <source>
        <strain evidence="1 2">I41</strain>
    </source>
</reference>
<name>A0A517U2U9_9BACT</name>
<keyword evidence="2" id="KW-1185">Reference proteome</keyword>
<protein>
    <submittedName>
        <fullName evidence="1">Uncharacterized protein</fullName>
    </submittedName>
</protein>
<sequence>MNVRRRRDFLADVGRGMLVASIGSAATLELGLVKSFAANIDDANPDRLTFGALEPLVALMQETPAEKLMPLLVQRLNSGVDLKTLVSAAALANARAFGGQDYTGFHTFMALAPALQISQELPAARRALPVLKVIYRNSSRIQEQGKNDHDTLAPIEAHAAPDPLLSGAQLRDAVRAVDWQRAESQFAARVAASPEDAFNDLQFAVEDENDVHRVVFSWRAWVMLDLAGEEYAQTLLRQSVRYCLDVEQRMHEKNYPESKVRELLPRLLDEYKLLGVKLGTREADDQWTEQLAQTVFTGTHEEAATAVAAALAEGFDPEAIGESLSRAANLLVLHDPGRSVGSSAPNKPPGCVHGDSVGVHASDAANAWRNIARVGNRRTKIASLLVGAFHTAGQHGYVTDQRFPYAEQLAALAAVNDGDKLIVETEAAIKSNDQARACALIDRYGQLALPPEPVFDLMRTYAVSEDGALHAEKYFRTVTEEYATTSPTYRWRQLIALARVTASEHGYAAPGYQQACELLRIS</sequence>
<evidence type="ECO:0000313" key="1">
    <source>
        <dbReference type="EMBL" id="QDT74948.1"/>
    </source>
</evidence>
<dbReference type="KEGG" id="llh:I41_41520"/>
<evidence type="ECO:0000313" key="2">
    <source>
        <dbReference type="Proteomes" id="UP000317909"/>
    </source>
</evidence>
<dbReference type="AlphaFoldDB" id="A0A517U2U9"/>
<dbReference type="Proteomes" id="UP000317909">
    <property type="component" value="Chromosome"/>
</dbReference>